<name>A0A6J4JUH0_9ACTN</name>
<sequence length="477" mass="49501">MTLSPAHSATDGDRRQIPLAALPDPPAPVRRSADLLALAGALTLIAVAAVVGRVLSARGAQLFLGDPPLLGSWAPHVGWGTPVAVACLVVGLRLQRVAPALPWRRLLLAGWLLNVLWLCSLALVDGFQRGWARVLLDPNEYLQDLPRIAGPLSFLRTFTGFIAFSDTVDGTQVWPTHVAGHPPLATLVFWGLDRIGLDGGAWAGALCILLSSAAAVAMPVALRELGAPDSARRLVPFAALFPGAVFMAVSADGLFAGVAVGGLALVCRGAARGEVAAGLLGGLLLGAALFLNYGLVLFGVVVLVAGLVGVARHGLRPVLRAWSAAVAGVLTVTALHLLAGFAWWTGLAQLRIRYYQGIAAVRPYSYFVYANLAAWLLACSPLLAVGAVRSVGALVAGRGRPWSQDRVVALLALAGVLAAVLADLSGLSKAETERIWLAFGVVACSGLALLRGRAASWALLGSAGTALLVNHLVRTGW</sequence>
<feature type="transmembrane region" description="Helical" evidence="2">
    <location>
        <begin position="201"/>
        <end position="222"/>
    </location>
</feature>
<feature type="transmembrane region" description="Helical" evidence="2">
    <location>
        <begin position="434"/>
        <end position="450"/>
    </location>
</feature>
<feature type="transmembrane region" description="Helical" evidence="2">
    <location>
        <begin position="35"/>
        <end position="56"/>
    </location>
</feature>
<keyword evidence="2" id="KW-0472">Membrane</keyword>
<evidence type="ECO:0000256" key="2">
    <source>
        <dbReference type="SAM" id="Phobius"/>
    </source>
</evidence>
<feature type="transmembrane region" description="Helical" evidence="2">
    <location>
        <begin position="277"/>
        <end position="310"/>
    </location>
</feature>
<keyword evidence="2" id="KW-0812">Transmembrane</keyword>
<evidence type="ECO:0000256" key="1">
    <source>
        <dbReference type="SAM" id="MobiDB-lite"/>
    </source>
</evidence>
<evidence type="ECO:0000313" key="3">
    <source>
        <dbReference type="EMBL" id="CAA9287928.1"/>
    </source>
</evidence>
<feature type="transmembrane region" description="Helical" evidence="2">
    <location>
        <begin position="364"/>
        <end position="386"/>
    </location>
</feature>
<reference evidence="3" key="1">
    <citation type="submission" date="2020-02" db="EMBL/GenBank/DDBJ databases">
        <authorList>
            <person name="Meier V. D."/>
        </authorList>
    </citation>
    <scope>NUCLEOTIDE SEQUENCE</scope>
    <source>
        <strain evidence="3">AVDCRST_MAG48</strain>
    </source>
</reference>
<feature type="transmembrane region" description="Helical" evidence="2">
    <location>
        <begin position="106"/>
        <end position="124"/>
    </location>
</feature>
<organism evidence="3">
    <name type="scientific">uncultured Friedmanniella sp</name>
    <dbReference type="NCBI Taxonomy" id="335381"/>
    <lineage>
        <taxon>Bacteria</taxon>
        <taxon>Bacillati</taxon>
        <taxon>Actinomycetota</taxon>
        <taxon>Actinomycetes</taxon>
        <taxon>Propionibacteriales</taxon>
        <taxon>Nocardioidaceae</taxon>
        <taxon>Friedmanniella</taxon>
        <taxon>environmental samples</taxon>
    </lineage>
</organism>
<proteinExistence type="predicted"/>
<feature type="region of interest" description="Disordered" evidence="1">
    <location>
        <begin position="1"/>
        <end position="25"/>
    </location>
</feature>
<feature type="transmembrane region" description="Helical" evidence="2">
    <location>
        <begin position="234"/>
        <end position="265"/>
    </location>
</feature>
<dbReference type="EMBL" id="CADCTS010000042">
    <property type="protein sequence ID" value="CAA9287928.1"/>
    <property type="molecule type" value="Genomic_DNA"/>
</dbReference>
<accession>A0A6J4JUH0</accession>
<feature type="transmembrane region" description="Helical" evidence="2">
    <location>
        <begin position="76"/>
        <end position="94"/>
    </location>
</feature>
<gene>
    <name evidence="3" type="ORF">AVDCRST_MAG48-288</name>
</gene>
<feature type="transmembrane region" description="Helical" evidence="2">
    <location>
        <begin position="322"/>
        <end position="344"/>
    </location>
</feature>
<keyword evidence="2" id="KW-1133">Transmembrane helix</keyword>
<feature type="transmembrane region" description="Helical" evidence="2">
    <location>
        <begin position="407"/>
        <end position="428"/>
    </location>
</feature>
<dbReference type="AlphaFoldDB" id="A0A6J4JUH0"/>
<protein>
    <submittedName>
        <fullName evidence="3">Integral membrane protein</fullName>
    </submittedName>
</protein>